<name>A0A369B185_9ENTE</name>
<comment type="caution">
    <text evidence="1">The sequence shown here is derived from an EMBL/GenBank/DDBJ whole genome shotgun (WGS) entry which is preliminary data.</text>
</comment>
<proteinExistence type="predicted"/>
<dbReference type="SUPFAM" id="SSF54060">
    <property type="entry name" value="His-Me finger endonucleases"/>
    <property type="match status" value="1"/>
</dbReference>
<sequence length="518" mass="58607">MEEIWKPIQEFEDIYEVSNRGNIRTVEGKTTNSNLHGKRVWKQRVLKLKTDKNGYKRVSLWKNKKVHDFLVHRLVASDISGLQSQQTQMDGQITNVVKDVDGNKTQITQLKSDINLRVEKANVIAQINLSPEQVLIQAKRIHLSGESLIDNAVIKSAHIQDGSITNAKIQDATIDSAKINSIDASKINAQTLQSITSNTGQLNVTGWLDFTTENRGLRGSYDFGDPYNNAYNFRWFDGDFRLSHRHLLYAGNIHNVNSNNTKGTKIGNAETYYGLDYAKFRAWDVRGNMTGRVDLTANYLTMSNSFDETSNVFLNPNGDAFFRGQLDLANDIVMRAQKSLFTFNIQSLSSGQNIYFNYSRTDLADFRIGRDGSNVNGGRVIQSKAIYNRTYSGPANMIIYDTGTIGRTTSARKYKLEIETASSVIDNAKEVLSINPKSWYDKGEVLDGVASNRYFGFIADEFDELGLNEVVIYNDHGEVESLAYDRITMYHNAILSDHEKEIKTLKQKIEMLEDRLYG</sequence>
<dbReference type="PROSITE" id="PS51688">
    <property type="entry name" value="ICA"/>
    <property type="match status" value="1"/>
</dbReference>
<protein>
    <submittedName>
        <fullName evidence="1">Uncharacterized protein</fullName>
    </submittedName>
</protein>
<dbReference type="Pfam" id="PF07463">
    <property type="entry name" value="NUMOD4"/>
    <property type="match status" value="1"/>
</dbReference>
<evidence type="ECO:0000313" key="1">
    <source>
        <dbReference type="EMBL" id="RSU05423.1"/>
    </source>
</evidence>
<keyword evidence="2" id="KW-1185">Reference proteome</keyword>
<dbReference type="GeneID" id="93989310"/>
<dbReference type="EMBL" id="NGJX01000001">
    <property type="protein sequence ID" value="RSU05423.1"/>
    <property type="molecule type" value="Genomic_DNA"/>
</dbReference>
<dbReference type="GO" id="GO:0016788">
    <property type="term" value="F:hydrolase activity, acting on ester bonds"/>
    <property type="evidence" value="ECO:0007669"/>
    <property type="project" value="InterPro"/>
</dbReference>
<gene>
    <name evidence="1" type="ORF">CBF32_00040</name>
</gene>
<dbReference type="InterPro" id="IPR030392">
    <property type="entry name" value="S74_ICA"/>
</dbReference>
<dbReference type="InterPro" id="IPR010902">
    <property type="entry name" value="NUMOD4"/>
</dbReference>
<organism evidence="1 2">
    <name type="scientific">Vagococcus fluvialis</name>
    <dbReference type="NCBI Taxonomy" id="2738"/>
    <lineage>
        <taxon>Bacteria</taxon>
        <taxon>Bacillati</taxon>
        <taxon>Bacillota</taxon>
        <taxon>Bacilli</taxon>
        <taxon>Lactobacillales</taxon>
        <taxon>Enterococcaceae</taxon>
        <taxon>Vagococcus</taxon>
    </lineage>
</organism>
<evidence type="ECO:0000313" key="2">
    <source>
        <dbReference type="Proteomes" id="UP000288197"/>
    </source>
</evidence>
<dbReference type="OrthoDB" id="4387735at2"/>
<dbReference type="AlphaFoldDB" id="A0A369B185"/>
<dbReference type="InterPro" id="IPR044925">
    <property type="entry name" value="His-Me_finger_sf"/>
</dbReference>
<dbReference type="Gene3D" id="3.90.75.20">
    <property type="match status" value="1"/>
</dbReference>
<dbReference type="Proteomes" id="UP000288197">
    <property type="component" value="Unassembled WGS sequence"/>
</dbReference>
<dbReference type="RefSeq" id="WP_114288947.1">
    <property type="nucleotide sequence ID" value="NZ_NGJX01000001.1"/>
</dbReference>
<reference evidence="1 2" key="1">
    <citation type="submission" date="2017-05" db="EMBL/GenBank/DDBJ databases">
        <title>Vagococcus spp. assemblies.</title>
        <authorList>
            <person name="Gulvik C.A."/>
        </authorList>
    </citation>
    <scope>NUCLEOTIDE SEQUENCE [LARGE SCALE GENOMIC DNA]</scope>
    <source>
        <strain evidence="1 2">NCFB 2497</strain>
    </source>
</reference>
<accession>A0A369B185</accession>